<dbReference type="EMBL" id="JAGPXD010000003">
    <property type="protein sequence ID" value="KAH7362726.1"/>
    <property type="molecule type" value="Genomic_DNA"/>
</dbReference>
<organism evidence="2 3">
    <name type="scientific">Plectosphaerella cucumerina</name>
    <dbReference type="NCBI Taxonomy" id="40658"/>
    <lineage>
        <taxon>Eukaryota</taxon>
        <taxon>Fungi</taxon>
        <taxon>Dikarya</taxon>
        <taxon>Ascomycota</taxon>
        <taxon>Pezizomycotina</taxon>
        <taxon>Sordariomycetes</taxon>
        <taxon>Hypocreomycetidae</taxon>
        <taxon>Glomerellales</taxon>
        <taxon>Plectosphaerellaceae</taxon>
        <taxon>Plectosphaerella</taxon>
    </lineage>
</organism>
<evidence type="ECO:0000313" key="2">
    <source>
        <dbReference type="EMBL" id="KAH7362726.1"/>
    </source>
</evidence>
<dbReference type="Proteomes" id="UP000813385">
    <property type="component" value="Unassembled WGS sequence"/>
</dbReference>
<proteinExistence type="predicted"/>
<evidence type="ECO:0000256" key="1">
    <source>
        <dbReference type="SAM" id="MobiDB-lite"/>
    </source>
</evidence>
<evidence type="ECO:0000313" key="3">
    <source>
        <dbReference type="Proteomes" id="UP000813385"/>
    </source>
</evidence>
<reference evidence="2" key="1">
    <citation type="journal article" date="2021" name="Nat. Commun.">
        <title>Genetic determinants of endophytism in the Arabidopsis root mycobiome.</title>
        <authorList>
            <person name="Mesny F."/>
            <person name="Miyauchi S."/>
            <person name="Thiergart T."/>
            <person name="Pickel B."/>
            <person name="Atanasova L."/>
            <person name="Karlsson M."/>
            <person name="Huettel B."/>
            <person name="Barry K.W."/>
            <person name="Haridas S."/>
            <person name="Chen C."/>
            <person name="Bauer D."/>
            <person name="Andreopoulos W."/>
            <person name="Pangilinan J."/>
            <person name="LaButti K."/>
            <person name="Riley R."/>
            <person name="Lipzen A."/>
            <person name="Clum A."/>
            <person name="Drula E."/>
            <person name="Henrissat B."/>
            <person name="Kohler A."/>
            <person name="Grigoriev I.V."/>
            <person name="Martin F.M."/>
            <person name="Hacquard S."/>
        </authorList>
    </citation>
    <scope>NUCLEOTIDE SEQUENCE</scope>
    <source>
        <strain evidence="2">MPI-CAGE-AT-0016</strain>
    </source>
</reference>
<gene>
    <name evidence="2" type="ORF">B0T11DRAFT_281322</name>
</gene>
<accession>A0A8K0X3H4</accession>
<feature type="region of interest" description="Disordered" evidence="1">
    <location>
        <begin position="1"/>
        <end position="33"/>
    </location>
</feature>
<comment type="caution">
    <text evidence="2">The sequence shown here is derived from an EMBL/GenBank/DDBJ whole genome shotgun (WGS) entry which is preliminary data.</text>
</comment>
<feature type="compositionally biased region" description="Polar residues" evidence="1">
    <location>
        <begin position="24"/>
        <end position="33"/>
    </location>
</feature>
<dbReference type="OrthoDB" id="3858188at2759"/>
<name>A0A8K0X3H4_9PEZI</name>
<protein>
    <submittedName>
        <fullName evidence="2">Uncharacterized protein</fullName>
    </submittedName>
</protein>
<keyword evidence="3" id="KW-1185">Reference proteome</keyword>
<feature type="region of interest" description="Disordered" evidence="1">
    <location>
        <begin position="49"/>
        <end position="92"/>
    </location>
</feature>
<sequence length="335" mass="37670">MHASMQRGVRPGGLKISRWAEGGNTWSSRGNNSYVPRSTTSTIIPVAALPPTASDNGNWWENTPAPRVKGSTKSQASPAPKATPEGQDFSSSRRELRRYVQIVRRMKWKLPYLEDGYRRAIGTPNSAESAQWAREHPVEWENERQEAELHFKLDFFEYYMLLERALVHLLGVFGVSVSRQNGHWLGPGSNDVNVGRNVHAANHSYHQNVLAALEKKGNPLFEALGSGDVRSHLGRAKDLRNRWKYAEAAHEHSVGQQQPTSSTRAPLESYDLVNMFTFIFRGFDQGYLIAESWVEQLATKADLVLSDANVEAAPADAKDEEEMNFMFDAMDWEAV</sequence>
<dbReference type="AlphaFoldDB" id="A0A8K0X3H4"/>